<proteinExistence type="predicted"/>
<sequence>MFLFLKEGRILTLQKKRPVYRQRWTGAILHNHIGGSKWTPLNINVSY</sequence>
<reference evidence="4" key="3">
    <citation type="submission" date="2016-01" db="EMBL/GenBank/DDBJ databases">
        <authorList>
            <person name="Mitreva M."/>
            <person name="Pepin K.H."/>
            <person name="Mihindukulasuriya K.A."/>
            <person name="Fulton R."/>
            <person name="Fronick C."/>
            <person name="O'Laughlin M."/>
            <person name="Miner T."/>
            <person name="Herter B."/>
            <person name="Rosa B.A."/>
            <person name="Cordes M."/>
            <person name="Tomlinson C."/>
            <person name="Wollam A."/>
            <person name="Palsikar V.B."/>
            <person name="Mardis E.R."/>
            <person name="Wilson R.K."/>
        </authorList>
    </citation>
    <scope>NUCLEOTIDE SEQUENCE [LARGE SCALE GENOMIC DNA]</scope>
    <source>
        <strain evidence="4">GED7749B</strain>
    </source>
</reference>
<dbReference type="EMBL" id="LRPN01000211">
    <property type="protein sequence ID" value="KWZ76282.1"/>
    <property type="molecule type" value="Genomic_DNA"/>
</dbReference>
<dbReference type="Proteomes" id="UP000032024">
    <property type="component" value="Chromosome"/>
</dbReference>
<reference evidence="2" key="4">
    <citation type="submission" date="2016-01" db="EMBL/GenBank/DDBJ databases">
        <authorList>
            <person name="Oliw E.H."/>
        </authorList>
    </citation>
    <scope>NUCLEOTIDE SEQUENCE [LARGE SCALE GENOMIC DNA]</scope>
    <source>
        <strain evidence="2">GED7749B</strain>
    </source>
</reference>
<organism evidence="2 4">
    <name type="scientific">Heyndrickxia coagulans</name>
    <name type="common">Weizmannia coagulans</name>
    <dbReference type="NCBI Taxonomy" id="1398"/>
    <lineage>
        <taxon>Bacteria</taxon>
        <taxon>Bacillati</taxon>
        <taxon>Bacillota</taxon>
        <taxon>Bacilli</taxon>
        <taxon>Bacillales</taxon>
        <taxon>Bacillaceae</taxon>
        <taxon>Heyndrickxia</taxon>
    </lineage>
</organism>
<dbReference type="EMBL" id="CP010525">
    <property type="protein sequence ID" value="AJO23325.1"/>
    <property type="molecule type" value="Genomic_DNA"/>
</dbReference>
<evidence type="ECO:0000313" key="2">
    <source>
        <dbReference type="EMBL" id="KWZ76282.1"/>
    </source>
</evidence>
<evidence type="ECO:0000313" key="1">
    <source>
        <dbReference type="EMBL" id="AJO23325.1"/>
    </source>
</evidence>
<protein>
    <submittedName>
        <fullName evidence="2">Uncharacterized protein</fullName>
    </submittedName>
</protein>
<dbReference type="AlphaFoldDB" id="A0A0C5CCQ0"/>
<dbReference type="Proteomes" id="UP000070376">
    <property type="component" value="Unassembled WGS sequence"/>
</dbReference>
<reference evidence="3" key="2">
    <citation type="submission" date="2015-01" db="EMBL/GenBank/DDBJ databases">
        <title>Comparative genome analysis of Bacillus coagulans HM-08, Clostridium butyricum HM-68, Bacillus subtilis HM-66 and Bacillus paralicheniformis BL-09.</title>
        <authorList>
            <person name="Zhang H."/>
        </authorList>
    </citation>
    <scope>NUCLEOTIDE SEQUENCE [LARGE SCALE GENOMIC DNA]</scope>
    <source>
        <strain evidence="3">HM-08</strain>
    </source>
</reference>
<evidence type="ECO:0000313" key="3">
    <source>
        <dbReference type="Proteomes" id="UP000032024"/>
    </source>
</evidence>
<keyword evidence="3" id="KW-1185">Reference proteome</keyword>
<gene>
    <name evidence="2" type="ORF">HMPREF3213_04035</name>
    <name evidence="1" type="ORF">SB48_HM08orf04025</name>
</gene>
<evidence type="ECO:0000313" key="4">
    <source>
        <dbReference type="Proteomes" id="UP000070376"/>
    </source>
</evidence>
<reference evidence="1" key="1">
    <citation type="submission" date="2015-01" db="EMBL/GenBank/DDBJ databases">
        <title>Comparative genome analysis of Bacillus coagulans HM-08, Clostridium butyricum HM-68, Bacillus subtilis HM-66 and Bacillus licheniformis BL-09.</title>
        <authorList>
            <person name="Zhang H."/>
        </authorList>
    </citation>
    <scope>NUCLEOTIDE SEQUENCE [LARGE SCALE GENOMIC DNA]</scope>
    <source>
        <strain evidence="1">HM-08</strain>
    </source>
</reference>
<accession>A0A0C5CCQ0</accession>
<name>A0A0C5CCQ0_HEYCO</name>